<keyword evidence="1" id="KW-0812">Transmembrane</keyword>
<organism evidence="2 3">
    <name type="scientific">Limnobaculum xujianqingii</name>
    <dbReference type="NCBI Taxonomy" id="2738837"/>
    <lineage>
        <taxon>Bacteria</taxon>
        <taxon>Pseudomonadati</taxon>
        <taxon>Pseudomonadota</taxon>
        <taxon>Gammaproteobacteria</taxon>
        <taxon>Enterobacterales</taxon>
        <taxon>Budviciaceae</taxon>
        <taxon>Limnobaculum</taxon>
    </lineage>
</organism>
<proteinExistence type="predicted"/>
<feature type="transmembrane region" description="Helical" evidence="1">
    <location>
        <begin position="95"/>
        <end position="113"/>
    </location>
</feature>
<keyword evidence="1" id="KW-1133">Transmembrane helix</keyword>
<comment type="caution">
    <text evidence="2">The sequence shown here is derived from an EMBL/GenBank/DDBJ whole genome shotgun (WGS) entry which is preliminary data.</text>
</comment>
<dbReference type="EMBL" id="JADRCP010000021">
    <property type="protein sequence ID" value="MBK5178503.1"/>
    <property type="molecule type" value="Genomic_DNA"/>
</dbReference>
<evidence type="ECO:0000313" key="2">
    <source>
        <dbReference type="EMBL" id="MBK5178503.1"/>
    </source>
</evidence>
<dbReference type="Proteomes" id="UP000807542">
    <property type="component" value="Unassembled WGS sequence"/>
</dbReference>
<sequence length="120" mass="13380">MTERLAHLEKKVDSIESTLLRLNETIIHLDSKVELQSTKLTGALELQSQRLSAALDLQGQTFSSGLDLQTQKLTSTLENKSISFDGKLKDLKLSIILWVLGLPGLAFALYRIYQSIATHQ</sequence>
<dbReference type="RefSeq" id="WP_228399561.1">
    <property type="nucleotide sequence ID" value="NZ_JADRCP010000021.1"/>
</dbReference>
<accession>A0A9D7FWK2</accession>
<evidence type="ECO:0000256" key="1">
    <source>
        <dbReference type="SAM" id="Phobius"/>
    </source>
</evidence>
<keyword evidence="1" id="KW-0472">Membrane</keyword>
<gene>
    <name evidence="2" type="ORF">I2492_19550</name>
</gene>
<reference evidence="2" key="1">
    <citation type="submission" date="2020-11" db="EMBL/GenBank/DDBJ databases">
        <title>Insectihabitans protaetiae gen. nov. sp. nov. and Insectihabitans allomyrinae sp. nov., isolated from larvae of Protaetia brevitarsis seulensis and Allomyrina dichotoma, respectively.</title>
        <authorList>
            <person name="Lee S.D."/>
            <person name="Byeon Y.-S."/>
            <person name="Kim S.-M."/>
            <person name="Yang H.L."/>
            <person name="Kim I.S."/>
        </authorList>
    </citation>
    <scope>NUCLEOTIDE SEQUENCE</scope>
    <source>
        <strain evidence="2">CWB-B4</strain>
    </source>
</reference>
<evidence type="ECO:0000313" key="3">
    <source>
        <dbReference type="Proteomes" id="UP000807542"/>
    </source>
</evidence>
<protein>
    <recommendedName>
        <fullName evidence="4">DUF1640 domain-containing protein</fullName>
    </recommendedName>
</protein>
<dbReference type="AlphaFoldDB" id="A0A9D7FWK2"/>
<name>A0A9D7FWK2_9GAMM</name>
<evidence type="ECO:0008006" key="4">
    <source>
        <dbReference type="Google" id="ProtNLM"/>
    </source>
</evidence>